<keyword evidence="7" id="KW-0472">Membrane</keyword>
<evidence type="ECO:0000256" key="1">
    <source>
        <dbReference type="ARBA" id="ARBA00001974"/>
    </source>
</evidence>
<evidence type="ECO:0000256" key="6">
    <source>
        <dbReference type="ARBA" id="ARBA00023002"/>
    </source>
</evidence>
<reference evidence="9" key="2">
    <citation type="submission" date="2020-12" db="EMBL/GenBank/DDBJ databases">
        <authorList>
            <person name="Kanost M."/>
        </authorList>
    </citation>
    <scope>NUCLEOTIDE SEQUENCE</scope>
</reference>
<gene>
    <name evidence="9" type="ORF">O3G_MSEX010031</name>
</gene>
<evidence type="ECO:0000259" key="8">
    <source>
        <dbReference type="Pfam" id="PF01266"/>
    </source>
</evidence>
<dbReference type="InterPro" id="IPR023209">
    <property type="entry name" value="DAO"/>
</dbReference>
<dbReference type="GO" id="GO:0005782">
    <property type="term" value="C:peroxisomal matrix"/>
    <property type="evidence" value="ECO:0007669"/>
    <property type="project" value="UniProtKB-SubCell"/>
</dbReference>
<name>A0A921ZFZ7_MANSE</name>
<reference evidence="9" key="1">
    <citation type="journal article" date="2016" name="Insect Biochem. Mol. Biol.">
        <title>Multifaceted biological insights from a draft genome sequence of the tobacco hornworm moth, Manduca sexta.</title>
        <authorList>
            <person name="Kanost M.R."/>
            <person name="Arrese E.L."/>
            <person name="Cao X."/>
            <person name="Chen Y.R."/>
            <person name="Chellapilla S."/>
            <person name="Goldsmith M.R."/>
            <person name="Grosse-Wilde E."/>
            <person name="Heckel D.G."/>
            <person name="Herndon N."/>
            <person name="Jiang H."/>
            <person name="Papanicolaou A."/>
            <person name="Qu J."/>
            <person name="Soulages J.L."/>
            <person name="Vogel H."/>
            <person name="Walters J."/>
            <person name="Waterhouse R.M."/>
            <person name="Ahn S.J."/>
            <person name="Almeida F.C."/>
            <person name="An C."/>
            <person name="Aqrawi P."/>
            <person name="Bretschneider A."/>
            <person name="Bryant W.B."/>
            <person name="Bucks S."/>
            <person name="Chao H."/>
            <person name="Chevignon G."/>
            <person name="Christen J.M."/>
            <person name="Clarke D.F."/>
            <person name="Dittmer N.T."/>
            <person name="Ferguson L.C.F."/>
            <person name="Garavelou S."/>
            <person name="Gordon K.H.J."/>
            <person name="Gunaratna R.T."/>
            <person name="Han Y."/>
            <person name="Hauser F."/>
            <person name="He Y."/>
            <person name="Heidel-Fischer H."/>
            <person name="Hirsh A."/>
            <person name="Hu Y."/>
            <person name="Jiang H."/>
            <person name="Kalra D."/>
            <person name="Klinner C."/>
            <person name="Konig C."/>
            <person name="Kovar C."/>
            <person name="Kroll A.R."/>
            <person name="Kuwar S.S."/>
            <person name="Lee S.L."/>
            <person name="Lehman R."/>
            <person name="Li K."/>
            <person name="Li Z."/>
            <person name="Liang H."/>
            <person name="Lovelace S."/>
            <person name="Lu Z."/>
            <person name="Mansfield J.H."/>
            <person name="McCulloch K.J."/>
            <person name="Mathew T."/>
            <person name="Morton B."/>
            <person name="Muzny D.M."/>
            <person name="Neunemann D."/>
            <person name="Ongeri F."/>
            <person name="Pauchet Y."/>
            <person name="Pu L.L."/>
            <person name="Pyrousis I."/>
            <person name="Rao X.J."/>
            <person name="Redding A."/>
            <person name="Roesel C."/>
            <person name="Sanchez-Gracia A."/>
            <person name="Schaack S."/>
            <person name="Shukla A."/>
            <person name="Tetreau G."/>
            <person name="Wang Y."/>
            <person name="Xiong G.H."/>
            <person name="Traut W."/>
            <person name="Walsh T.K."/>
            <person name="Worley K.C."/>
            <person name="Wu D."/>
            <person name="Wu W."/>
            <person name="Wu Y.Q."/>
            <person name="Zhang X."/>
            <person name="Zou Z."/>
            <person name="Zucker H."/>
            <person name="Briscoe A.D."/>
            <person name="Burmester T."/>
            <person name="Clem R.J."/>
            <person name="Feyereisen R."/>
            <person name="Grimmelikhuijzen C.J.P."/>
            <person name="Hamodrakas S.J."/>
            <person name="Hansson B.S."/>
            <person name="Huguet E."/>
            <person name="Jermiin L.S."/>
            <person name="Lan Q."/>
            <person name="Lehman H.K."/>
            <person name="Lorenzen M."/>
            <person name="Merzendorfer H."/>
            <person name="Michalopoulos I."/>
            <person name="Morton D.B."/>
            <person name="Muthukrishnan S."/>
            <person name="Oakeshott J.G."/>
            <person name="Palmer W."/>
            <person name="Park Y."/>
            <person name="Passarelli A.L."/>
            <person name="Rozas J."/>
            <person name="Schwartz L.M."/>
            <person name="Smith W."/>
            <person name="Southgate A."/>
            <person name="Vilcinskas A."/>
            <person name="Vogt R."/>
            <person name="Wang P."/>
            <person name="Werren J."/>
            <person name="Yu X.Q."/>
            <person name="Zhou J.J."/>
            <person name="Brown S.J."/>
            <person name="Scherer S.E."/>
            <person name="Richards S."/>
            <person name="Blissard G.W."/>
        </authorList>
    </citation>
    <scope>NUCLEOTIDE SEQUENCE</scope>
</reference>
<protein>
    <recommendedName>
        <fullName evidence="8">FAD dependent oxidoreductase domain-containing protein</fullName>
    </recommendedName>
</protein>
<feature type="transmembrane region" description="Helical" evidence="7">
    <location>
        <begin position="42"/>
        <end position="63"/>
    </location>
</feature>
<comment type="subcellular location">
    <subcellularLocation>
        <location evidence="2">Peroxisome matrix</location>
    </subcellularLocation>
</comment>
<keyword evidence="7" id="KW-0812">Transmembrane</keyword>
<keyword evidence="6" id="KW-0560">Oxidoreductase</keyword>
<dbReference type="GO" id="GO:0003884">
    <property type="term" value="F:D-amino-acid oxidase activity"/>
    <property type="evidence" value="ECO:0007669"/>
    <property type="project" value="InterPro"/>
</dbReference>
<keyword evidence="10" id="KW-1185">Reference proteome</keyword>
<proteinExistence type="inferred from homology"/>
<evidence type="ECO:0000256" key="5">
    <source>
        <dbReference type="ARBA" id="ARBA00022827"/>
    </source>
</evidence>
<organism evidence="9 10">
    <name type="scientific">Manduca sexta</name>
    <name type="common">Tobacco hawkmoth</name>
    <name type="synonym">Tobacco hornworm</name>
    <dbReference type="NCBI Taxonomy" id="7130"/>
    <lineage>
        <taxon>Eukaryota</taxon>
        <taxon>Metazoa</taxon>
        <taxon>Ecdysozoa</taxon>
        <taxon>Arthropoda</taxon>
        <taxon>Hexapoda</taxon>
        <taxon>Insecta</taxon>
        <taxon>Pterygota</taxon>
        <taxon>Neoptera</taxon>
        <taxon>Endopterygota</taxon>
        <taxon>Lepidoptera</taxon>
        <taxon>Glossata</taxon>
        <taxon>Ditrysia</taxon>
        <taxon>Bombycoidea</taxon>
        <taxon>Sphingidae</taxon>
        <taxon>Sphinginae</taxon>
        <taxon>Sphingini</taxon>
        <taxon>Manduca</taxon>
    </lineage>
</organism>
<dbReference type="GO" id="GO:0019478">
    <property type="term" value="P:D-amino acid catabolic process"/>
    <property type="evidence" value="ECO:0007669"/>
    <property type="project" value="TreeGrafter"/>
</dbReference>
<keyword evidence="5" id="KW-0274">FAD</keyword>
<evidence type="ECO:0000256" key="7">
    <source>
        <dbReference type="SAM" id="Phobius"/>
    </source>
</evidence>
<dbReference type="PANTHER" id="PTHR11530:SF11">
    <property type="entry name" value="D-ASPARTATE OXIDASE"/>
    <property type="match status" value="1"/>
</dbReference>
<keyword evidence="7" id="KW-1133">Transmembrane helix</keyword>
<comment type="caution">
    <text evidence="9">The sequence shown here is derived from an EMBL/GenBank/DDBJ whole genome shotgun (WGS) entry which is preliminary data.</text>
</comment>
<dbReference type="InterPro" id="IPR006076">
    <property type="entry name" value="FAD-dep_OxRdtase"/>
</dbReference>
<evidence type="ECO:0000313" key="9">
    <source>
        <dbReference type="EMBL" id="KAG6456945.1"/>
    </source>
</evidence>
<dbReference type="Proteomes" id="UP000791440">
    <property type="component" value="Unassembled WGS sequence"/>
</dbReference>
<dbReference type="GO" id="GO:0071949">
    <property type="term" value="F:FAD binding"/>
    <property type="evidence" value="ECO:0007669"/>
    <property type="project" value="InterPro"/>
</dbReference>
<keyword evidence="4" id="KW-0285">Flavoprotein</keyword>
<evidence type="ECO:0000256" key="4">
    <source>
        <dbReference type="ARBA" id="ARBA00022630"/>
    </source>
</evidence>
<evidence type="ECO:0000313" key="10">
    <source>
        <dbReference type="Proteomes" id="UP000791440"/>
    </source>
</evidence>
<sequence length="202" mass="23252">MKCLYRVKKEYRRPKWADNVFAFQQMDRNQLKYLSQMYSADYVYGHTLITLITPPITLMNYLFQRFKNAKGEVVQAKLTSLRDSVLNQFDVVVNCTGMGARELVPDYSVYPIRGQVAKVNAPWIMECIVDEDGGNYIIPNAQACVLGGTHQEHNYNINVDDKDTEFILKGCQKMVHSLGVGLYFFPISCRHRYAQNREGNGF</sequence>
<comment type="similarity">
    <text evidence="3">Belongs to the DAMOX/DASOX family.</text>
</comment>
<evidence type="ECO:0000256" key="2">
    <source>
        <dbReference type="ARBA" id="ARBA00004253"/>
    </source>
</evidence>
<dbReference type="Pfam" id="PF01266">
    <property type="entry name" value="DAO"/>
    <property type="match status" value="1"/>
</dbReference>
<feature type="domain" description="FAD dependent oxidoreductase" evidence="8">
    <location>
        <begin position="22"/>
        <end position="178"/>
    </location>
</feature>
<dbReference type="AlphaFoldDB" id="A0A921ZFZ7"/>
<evidence type="ECO:0000256" key="3">
    <source>
        <dbReference type="ARBA" id="ARBA00006730"/>
    </source>
</evidence>
<dbReference type="EMBL" id="JH668528">
    <property type="protein sequence ID" value="KAG6456945.1"/>
    <property type="molecule type" value="Genomic_DNA"/>
</dbReference>
<accession>A0A921ZFZ7</accession>
<comment type="cofactor">
    <cofactor evidence="1">
        <name>FAD</name>
        <dbReference type="ChEBI" id="CHEBI:57692"/>
    </cofactor>
</comment>
<dbReference type="PANTHER" id="PTHR11530">
    <property type="entry name" value="D-AMINO ACID OXIDASE"/>
    <property type="match status" value="1"/>
</dbReference>